<feature type="compositionally biased region" description="Low complexity" evidence="1">
    <location>
        <begin position="39"/>
        <end position="52"/>
    </location>
</feature>
<evidence type="ECO:0000313" key="4">
    <source>
        <dbReference type="Proteomes" id="UP001638015"/>
    </source>
</evidence>
<feature type="compositionally biased region" description="Polar residues" evidence="1">
    <location>
        <begin position="118"/>
        <end position="139"/>
    </location>
</feature>
<proteinExistence type="predicted"/>
<gene>
    <name evidence="3" type="ORF">ACCQ40_02735</name>
</gene>
<keyword evidence="2" id="KW-0732">Signal</keyword>
<name>A0ABW9MV83_9FIRM</name>
<dbReference type="EMBL" id="JBGMEH010000002">
    <property type="protein sequence ID" value="MFO3715704.1"/>
    <property type="molecule type" value="Genomic_DNA"/>
</dbReference>
<feature type="compositionally biased region" description="Basic and acidic residues" evidence="1">
    <location>
        <begin position="166"/>
        <end position="192"/>
    </location>
</feature>
<evidence type="ECO:0000256" key="1">
    <source>
        <dbReference type="SAM" id="MobiDB-lite"/>
    </source>
</evidence>
<feature type="chain" id="PRO_5045106185" description="Gram-positive cocci surface proteins LPxTG domain-containing protein" evidence="2">
    <location>
        <begin position="26"/>
        <end position="225"/>
    </location>
</feature>
<protein>
    <recommendedName>
        <fullName evidence="5">Gram-positive cocci surface proteins LPxTG domain-containing protein</fullName>
    </recommendedName>
</protein>
<feature type="compositionally biased region" description="Polar residues" evidence="1">
    <location>
        <begin position="150"/>
        <end position="160"/>
    </location>
</feature>
<feature type="signal peptide" evidence="2">
    <location>
        <begin position="1"/>
        <end position="25"/>
    </location>
</feature>
<sequence length="225" mass="24033">MNKKLLTAALSATLVFGAGVQSAHADDVTIPTAPEDNQTVNVTTGGVANTGNFEKEETEEKIKTTSTLDPNQVKEKPATPEETTPQENNNQEESQPQENENVNTNTNTNTPADTQQQSGENQTTAQNPDTNTNKQTSQVGEKRVYKAGKETQTNNQKQVSKTTNAGKDDKAKKAPEKEKTEMKAEVKKDKNAGENPKTGVATATTLAATAALASAGFALTKKENK</sequence>
<organism evidence="3 4">
    <name type="scientific">Anaerococcus cruorum</name>
    <dbReference type="NCBI Taxonomy" id="3115617"/>
    <lineage>
        <taxon>Bacteria</taxon>
        <taxon>Bacillati</taxon>
        <taxon>Bacillota</taxon>
        <taxon>Tissierellia</taxon>
        <taxon>Tissierellales</taxon>
        <taxon>Peptoniphilaceae</taxon>
        <taxon>Anaerococcus</taxon>
    </lineage>
</organism>
<evidence type="ECO:0008006" key="5">
    <source>
        <dbReference type="Google" id="ProtNLM"/>
    </source>
</evidence>
<keyword evidence="4" id="KW-1185">Reference proteome</keyword>
<dbReference type="Proteomes" id="UP001638015">
    <property type="component" value="Unassembled WGS sequence"/>
</dbReference>
<evidence type="ECO:0000256" key="2">
    <source>
        <dbReference type="SAM" id="SignalP"/>
    </source>
</evidence>
<reference evidence="3 4" key="1">
    <citation type="journal article" date="2025" name="Anaerobe">
        <title>Description of Anaerococcus kampingiae sp. nov., Anaerococcus groningensis sp. nov., Anaerococcus martiniensis sp. nov., and Anaerococcus cruorum sp. nov., isolated from human clinical specimens.</title>
        <authorList>
            <person name="Boiten K.E."/>
            <person name="Meijer J."/>
            <person name="van Wezel E.M."/>
            <person name="Veloo A.C.M."/>
        </authorList>
    </citation>
    <scope>NUCLEOTIDE SEQUENCE [LARGE SCALE GENOMIC DNA]</scope>
    <source>
        <strain evidence="3 4">ENR1039</strain>
    </source>
</reference>
<dbReference type="RefSeq" id="WP_410032521.1">
    <property type="nucleotide sequence ID" value="NZ_JBGMEH010000002.1"/>
</dbReference>
<feature type="compositionally biased region" description="Low complexity" evidence="1">
    <location>
        <begin position="80"/>
        <end position="117"/>
    </location>
</feature>
<feature type="compositionally biased region" description="Basic and acidic residues" evidence="1">
    <location>
        <begin position="140"/>
        <end position="149"/>
    </location>
</feature>
<accession>A0ABW9MV83</accession>
<feature type="compositionally biased region" description="Basic and acidic residues" evidence="1">
    <location>
        <begin position="53"/>
        <end position="63"/>
    </location>
</feature>
<comment type="caution">
    <text evidence="3">The sequence shown here is derived from an EMBL/GenBank/DDBJ whole genome shotgun (WGS) entry which is preliminary data.</text>
</comment>
<evidence type="ECO:0000313" key="3">
    <source>
        <dbReference type="EMBL" id="MFO3715704.1"/>
    </source>
</evidence>
<feature type="region of interest" description="Disordered" evidence="1">
    <location>
        <begin position="30"/>
        <end position="198"/>
    </location>
</feature>